<comment type="caution">
    <text evidence="4">The sequence shown here is derived from an EMBL/GenBank/DDBJ whole genome shotgun (WGS) entry which is preliminary data.</text>
</comment>
<proteinExistence type="inferred from homology"/>
<dbReference type="InterPro" id="IPR028081">
    <property type="entry name" value="Leu-bd"/>
</dbReference>
<comment type="similarity">
    <text evidence="1">Belongs to the leucine-binding protein family.</text>
</comment>
<dbReference type="EMBL" id="BAABRU010000006">
    <property type="protein sequence ID" value="GAA5528257.1"/>
    <property type="molecule type" value="Genomic_DNA"/>
</dbReference>
<evidence type="ECO:0000313" key="5">
    <source>
        <dbReference type="Proteomes" id="UP001428290"/>
    </source>
</evidence>
<sequence length="413" mass="45781">MWQQRCWLQGLAYLVIIGLLGGCVSTSANEQPLEITFGASISITGKTAKEGEYVRDGYQFFVDTLNAQGGILIGGQRYQLRLRYYDDESNLERTAELYEKLINHDQVDFLLGPYGSDATSVAVAIAEKYHIPLVSGHGSASSIYANNYHYIFSVQTPARHYLNGVIDALLAADPSLKTLALLSETDSFSQDVAQGVRDYAQQRGLNVIYHGDYPSDARDVSHHLNIIKQLQPDMLLGAGHLQEALLIVKQAKSLDVTPKAIGLSVGPLLPQFRANLQHDADYILGPTQWTPALDYHGDDVWQTPAAFAQAFRQQYPQYKSVPYQVAESAASLIVFQRAFERAGTIDRLAVRDTIKGLKLATFFGPIQFDEQGVNSAKPMAVEQLYPDGQKYTVFPQAVAEQSLLYPMPAWSQR</sequence>
<dbReference type="InterPro" id="IPR051010">
    <property type="entry name" value="BCAA_transport"/>
</dbReference>
<gene>
    <name evidence="4" type="ORF">Hgul01_02055</name>
</gene>
<keyword evidence="2" id="KW-0732">Signal</keyword>
<reference evidence="4 5" key="1">
    <citation type="submission" date="2024-02" db="EMBL/GenBank/DDBJ databases">
        <title>Herpetosiphon gulosus NBRC 112829.</title>
        <authorList>
            <person name="Ichikawa N."/>
            <person name="Katano-Makiyama Y."/>
            <person name="Hidaka K."/>
        </authorList>
    </citation>
    <scope>NUCLEOTIDE SEQUENCE [LARGE SCALE GENOMIC DNA]</scope>
    <source>
        <strain evidence="4 5">NBRC 112829</strain>
    </source>
</reference>
<dbReference type="CDD" id="cd06338">
    <property type="entry name" value="PBP1_ABC_ligand_binding-like"/>
    <property type="match status" value="1"/>
</dbReference>
<organism evidence="4 5">
    <name type="scientific">Herpetosiphon gulosus</name>
    <dbReference type="NCBI Taxonomy" id="1973496"/>
    <lineage>
        <taxon>Bacteria</taxon>
        <taxon>Bacillati</taxon>
        <taxon>Chloroflexota</taxon>
        <taxon>Chloroflexia</taxon>
        <taxon>Herpetosiphonales</taxon>
        <taxon>Herpetosiphonaceae</taxon>
        <taxon>Herpetosiphon</taxon>
    </lineage>
</organism>
<dbReference type="InterPro" id="IPR028082">
    <property type="entry name" value="Peripla_BP_I"/>
</dbReference>
<dbReference type="PANTHER" id="PTHR30483">
    <property type="entry name" value="LEUCINE-SPECIFIC-BINDING PROTEIN"/>
    <property type="match status" value="1"/>
</dbReference>
<dbReference type="PROSITE" id="PS51257">
    <property type="entry name" value="PROKAR_LIPOPROTEIN"/>
    <property type="match status" value="1"/>
</dbReference>
<dbReference type="PANTHER" id="PTHR30483:SF37">
    <property type="entry name" value="ABC TRANSPORTER SUBSTRATE-BINDING PROTEIN"/>
    <property type="match status" value="1"/>
</dbReference>
<feature type="domain" description="Leucine-binding protein" evidence="3">
    <location>
        <begin position="34"/>
        <end position="383"/>
    </location>
</feature>
<dbReference type="Pfam" id="PF13458">
    <property type="entry name" value="Peripla_BP_6"/>
    <property type="match status" value="1"/>
</dbReference>
<dbReference type="SUPFAM" id="SSF53822">
    <property type="entry name" value="Periplasmic binding protein-like I"/>
    <property type="match status" value="1"/>
</dbReference>
<accession>A0ABP9WYI1</accession>
<evidence type="ECO:0000313" key="4">
    <source>
        <dbReference type="EMBL" id="GAA5528257.1"/>
    </source>
</evidence>
<name>A0ABP9WYI1_9CHLR</name>
<evidence type="ECO:0000256" key="2">
    <source>
        <dbReference type="ARBA" id="ARBA00022729"/>
    </source>
</evidence>
<keyword evidence="5" id="KW-1185">Reference proteome</keyword>
<protein>
    <recommendedName>
        <fullName evidence="3">Leucine-binding protein domain-containing protein</fullName>
    </recommendedName>
</protein>
<evidence type="ECO:0000259" key="3">
    <source>
        <dbReference type="Pfam" id="PF13458"/>
    </source>
</evidence>
<evidence type="ECO:0000256" key="1">
    <source>
        <dbReference type="ARBA" id="ARBA00010062"/>
    </source>
</evidence>
<dbReference type="Proteomes" id="UP001428290">
    <property type="component" value="Unassembled WGS sequence"/>
</dbReference>
<dbReference type="Gene3D" id="3.40.50.2300">
    <property type="match status" value="2"/>
</dbReference>
<dbReference type="RefSeq" id="WP_345721868.1">
    <property type="nucleotide sequence ID" value="NZ_BAABRU010000006.1"/>
</dbReference>